<evidence type="ECO:0000256" key="1">
    <source>
        <dbReference type="SAM" id="SignalP"/>
    </source>
</evidence>
<feature type="chain" id="PRO_5042852668" evidence="1">
    <location>
        <begin position="23"/>
        <end position="106"/>
    </location>
</feature>
<protein>
    <submittedName>
        <fullName evidence="2">Uncharacterized protein</fullName>
    </submittedName>
</protein>
<keyword evidence="3" id="KW-1185">Reference proteome</keyword>
<comment type="caution">
    <text evidence="2">The sequence shown here is derived from an EMBL/GenBank/DDBJ whole genome shotgun (WGS) entry which is preliminary data.</text>
</comment>
<organism evidence="2 3">
    <name type="scientific">Crotalaria pallida</name>
    <name type="common">Smooth rattlebox</name>
    <name type="synonym">Crotalaria striata</name>
    <dbReference type="NCBI Taxonomy" id="3830"/>
    <lineage>
        <taxon>Eukaryota</taxon>
        <taxon>Viridiplantae</taxon>
        <taxon>Streptophyta</taxon>
        <taxon>Embryophyta</taxon>
        <taxon>Tracheophyta</taxon>
        <taxon>Spermatophyta</taxon>
        <taxon>Magnoliopsida</taxon>
        <taxon>eudicotyledons</taxon>
        <taxon>Gunneridae</taxon>
        <taxon>Pentapetalae</taxon>
        <taxon>rosids</taxon>
        <taxon>fabids</taxon>
        <taxon>Fabales</taxon>
        <taxon>Fabaceae</taxon>
        <taxon>Papilionoideae</taxon>
        <taxon>50 kb inversion clade</taxon>
        <taxon>genistoids sensu lato</taxon>
        <taxon>core genistoids</taxon>
        <taxon>Crotalarieae</taxon>
        <taxon>Crotalaria</taxon>
    </lineage>
</organism>
<keyword evidence="1" id="KW-0732">Signal</keyword>
<reference evidence="2 3" key="1">
    <citation type="submission" date="2024-01" db="EMBL/GenBank/DDBJ databases">
        <title>The genomes of 5 underutilized Papilionoideae crops provide insights into root nodulation and disease resistanc.</title>
        <authorList>
            <person name="Yuan L."/>
        </authorList>
    </citation>
    <scope>NUCLEOTIDE SEQUENCE [LARGE SCALE GENOMIC DNA]</scope>
    <source>
        <strain evidence="2">ZHUSHIDOU_FW_LH</strain>
        <tissue evidence="2">Leaf</tissue>
    </source>
</reference>
<feature type="signal peptide" evidence="1">
    <location>
        <begin position="1"/>
        <end position="22"/>
    </location>
</feature>
<evidence type="ECO:0000313" key="2">
    <source>
        <dbReference type="EMBL" id="KAK7243560.1"/>
    </source>
</evidence>
<evidence type="ECO:0000313" key="3">
    <source>
        <dbReference type="Proteomes" id="UP001372338"/>
    </source>
</evidence>
<dbReference type="Proteomes" id="UP001372338">
    <property type="component" value="Unassembled WGS sequence"/>
</dbReference>
<proteinExistence type="predicted"/>
<name>A0AAN9DZS9_CROPI</name>
<sequence length="106" mass="11862">MSIASLMVVSLFLFCSIFLLIAHQCRHHRHHRPSPSPLVTHSPSLRESRFKGSLLWSLSTTRSSPLRSATSSKEIEEIVEFTEKVSAATGLHAFVTHCHHLEACDV</sequence>
<gene>
    <name evidence="2" type="ORF">RIF29_38362</name>
</gene>
<dbReference type="AlphaFoldDB" id="A0AAN9DZS9"/>
<dbReference type="EMBL" id="JAYWIO010000008">
    <property type="protein sequence ID" value="KAK7243560.1"/>
    <property type="molecule type" value="Genomic_DNA"/>
</dbReference>
<accession>A0AAN9DZS9</accession>